<feature type="domain" description="Sulfatase-modifying factor enzyme-like" evidence="1">
    <location>
        <begin position="36"/>
        <end position="308"/>
    </location>
</feature>
<accession>A0A1Q2L446</accession>
<dbReference type="PANTHER" id="PTHR23150:SF19">
    <property type="entry name" value="FORMYLGLYCINE-GENERATING ENZYME"/>
    <property type="match status" value="1"/>
</dbReference>
<gene>
    <name evidence="2" type="ORF">B0X71_18125</name>
</gene>
<sequence>MKSCCSASRSQISSKDIIKIERIAAASEEKSIRFYEKMIFIEGGEFLMGTNDQEGVEADCEGPVKKERVNSFYMDSHVVTNEEFRQFIQETGYRTEAEGFGWSFVFYQFISPSLNAVMQQVTGTPWWFAVEGAYWFQPEGPGSTIENRMDHPVIHVSWNDAMAFCNWAGKRLPTEKEWEFAARGGLEQTKYPWGNELIPEDKHHCNIWQGKFPTANTMEDGYAGTAPARSFPPNGYGLYNMAGNVWEWCTNAFTPSPEAVLPAGQEPNRAMRGGSYLCHESYCNRYRVAARTSNTIDSSAGNIGFRCISDQLL</sequence>
<dbReference type="EMBL" id="CP019640">
    <property type="protein sequence ID" value="AQQ55209.1"/>
    <property type="molecule type" value="Genomic_DNA"/>
</dbReference>
<dbReference type="InterPro" id="IPR005532">
    <property type="entry name" value="SUMF_dom"/>
</dbReference>
<name>A0A1Q2L446_9BACL</name>
<dbReference type="OrthoDB" id="9768004at2"/>
<protein>
    <submittedName>
        <fullName evidence="2">Serine/threonine protein phosphatase</fullName>
    </submittedName>
</protein>
<proteinExistence type="predicted"/>
<dbReference type="InterPro" id="IPR042095">
    <property type="entry name" value="SUMF_sf"/>
</dbReference>
<dbReference type="AlphaFoldDB" id="A0A1Q2L446"/>
<evidence type="ECO:0000313" key="3">
    <source>
        <dbReference type="Proteomes" id="UP000188184"/>
    </source>
</evidence>
<dbReference type="SUPFAM" id="SSF56436">
    <property type="entry name" value="C-type lectin-like"/>
    <property type="match status" value="1"/>
</dbReference>
<dbReference type="Proteomes" id="UP000188184">
    <property type="component" value="Chromosome"/>
</dbReference>
<dbReference type="KEGG" id="pmar:B0X71_18125"/>
<reference evidence="2 3" key="1">
    <citation type="submission" date="2017-02" db="EMBL/GenBank/DDBJ databases">
        <title>The complete genomic sequence of a novel cold adapted crude oil-degrading bacterium Planococcus qaidamina Y42.</title>
        <authorList>
            <person name="Yang R."/>
        </authorList>
    </citation>
    <scope>NUCLEOTIDE SEQUENCE [LARGE SCALE GENOMIC DNA]</scope>
    <source>
        <strain evidence="2 3">Y42</strain>
    </source>
</reference>
<dbReference type="InterPro" id="IPR051043">
    <property type="entry name" value="Sulfatase_Mod_Factor_Kinase"/>
</dbReference>
<organism evidence="2 3">
    <name type="scientific">Planococcus lenghuensis</name>
    <dbReference type="NCBI Taxonomy" id="2213202"/>
    <lineage>
        <taxon>Bacteria</taxon>
        <taxon>Bacillati</taxon>
        <taxon>Bacillota</taxon>
        <taxon>Bacilli</taxon>
        <taxon>Bacillales</taxon>
        <taxon>Caryophanaceae</taxon>
        <taxon>Planococcus</taxon>
    </lineage>
</organism>
<dbReference type="GO" id="GO:0120147">
    <property type="term" value="F:formylglycine-generating oxidase activity"/>
    <property type="evidence" value="ECO:0007669"/>
    <property type="project" value="TreeGrafter"/>
</dbReference>
<evidence type="ECO:0000259" key="1">
    <source>
        <dbReference type="Pfam" id="PF03781"/>
    </source>
</evidence>
<dbReference type="Gene3D" id="3.90.1580.10">
    <property type="entry name" value="paralog of FGE (formylglycine-generating enzyme)"/>
    <property type="match status" value="1"/>
</dbReference>
<dbReference type="RefSeq" id="WP_077591074.1">
    <property type="nucleotide sequence ID" value="NZ_CP019640.1"/>
</dbReference>
<dbReference type="PANTHER" id="PTHR23150">
    <property type="entry name" value="SULFATASE MODIFYING FACTOR 1, 2"/>
    <property type="match status" value="1"/>
</dbReference>
<dbReference type="InterPro" id="IPR016187">
    <property type="entry name" value="CTDL_fold"/>
</dbReference>
<dbReference type="Pfam" id="PF03781">
    <property type="entry name" value="FGE-sulfatase"/>
    <property type="match status" value="1"/>
</dbReference>
<evidence type="ECO:0000313" key="2">
    <source>
        <dbReference type="EMBL" id="AQQ55209.1"/>
    </source>
</evidence>
<keyword evidence="3" id="KW-1185">Reference proteome</keyword>